<gene>
    <name evidence="1" type="ORF">O181_127437</name>
</gene>
<comment type="caution">
    <text evidence="1">The sequence shown here is derived from an EMBL/GenBank/DDBJ whole genome shotgun (WGS) entry which is preliminary data.</text>
</comment>
<evidence type="ECO:0000313" key="1">
    <source>
        <dbReference type="EMBL" id="MBW0587722.1"/>
    </source>
</evidence>
<accession>A0A9Q3Q9H5</accession>
<name>A0A9Q3Q9H5_9BASI</name>
<reference evidence="1" key="1">
    <citation type="submission" date="2021-03" db="EMBL/GenBank/DDBJ databases">
        <title>Draft genome sequence of rust myrtle Austropuccinia psidii MF-1, a brazilian biotype.</title>
        <authorList>
            <person name="Quecine M.C."/>
            <person name="Pachon D.M.R."/>
            <person name="Bonatelli M.L."/>
            <person name="Correr F.H."/>
            <person name="Franceschini L.M."/>
            <person name="Leite T.F."/>
            <person name="Margarido G.R.A."/>
            <person name="Almeida C.A."/>
            <person name="Ferrarezi J.A."/>
            <person name="Labate C.A."/>
        </authorList>
    </citation>
    <scope>NUCLEOTIDE SEQUENCE</scope>
    <source>
        <strain evidence="1">MF-1</strain>
    </source>
</reference>
<dbReference type="AlphaFoldDB" id="A0A9Q3Q9H5"/>
<proteinExistence type="predicted"/>
<evidence type="ECO:0000313" key="2">
    <source>
        <dbReference type="Proteomes" id="UP000765509"/>
    </source>
</evidence>
<dbReference type="Proteomes" id="UP000765509">
    <property type="component" value="Unassembled WGS sequence"/>
</dbReference>
<sequence>MVTFSGPNYIIPNQVPNPSPISKEDCSAISVLKFPEGYQKTTQGPQPPGPAGVGLSIFLRTILRVILRGNQTFQSLSSHQILSIPWTTQLVHTGSNQAFCMALAQLG</sequence>
<organism evidence="1 2">
    <name type="scientific">Austropuccinia psidii MF-1</name>
    <dbReference type="NCBI Taxonomy" id="1389203"/>
    <lineage>
        <taxon>Eukaryota</taxon>
        <taxon>Fungi</taxon>
        <taxon>Dikarya</taxon>
        <taxon>Basidiomycota</taxon>
        <taxon>Pucciniomycotina</taxon>
        <taxon>Pucciniomycetes</taxon>
        <taxon>Pucciniales</taxon>
        <taxon>Sphaerophragmiaceae</taxon>
        <taxon>Austropuccinia</taxon>
    </lineage>
</organism>
<dbReference type="EMBL" id="AVOT02128065">
    <property type="protein sequence ID" value="MBW0587722.1"/>
    <property type="molecule type" value="Genomic_DNA"/>
</dbReference>
<keyword evidence="2" id="KW-1185">Reference proteome</keyword>
<protein>
    <submittedName>
        <fullName evidence="1">Uncharacterized protein</fullName>
    </submittedName>
</protein>